<evidence type="ECO:0000313" key="3">
    <source>
        <dbReference type="EMBL" id="PNR28361.1"/>
    </source>
</evidence>
<dbReference type="InterPro" id="IPR005818">
    <property type="entry name" value="Histone_H1/H5_H15"/>
</dbReference>
<feature type="compositionally biased region" description="Basic residues" evidence="1">
    <location>
        <begin position="87"/>
        <end position="129"/>
    </location>
</feature>
<gene>
    <name evidence="3" type="ORF">PHYPA_028953</name>
</gene>
<name>A0A2K1IGG3_PHYPA</name>
<dbReference type="Gene3D" id="1.10.10.10">
    <property type="entry name" value="Winged helix-like DNA-binding domain superfamily/Winged helix DNA-binding domain"/>
    <property type="match status" value="1"/>
</dbReference>
<dbReference type="GO" id="GO:0045910">
    <property type="term" value="P:negative regulation of DNA recombination"/>
    <property type="evidence" value="ECO:0000318"/>
    <property type="project" value="GO_Central"/>
</dbReference>
<feature type="compositionally biased region" description="Polar residues" evidence="1">
    <location>
        <begin position="71"/>
        <end position="83"/>
    </location>
</feature>
<dbReference type="PROSITE" id="PS51504">
    <property type="entry name" value="H15"/>
    <property type="match status" value="1"/>
</dbReference>
<evidence type="ECO:0000313" key="4">
    <source>
        <dbReference type="EnsemblPlants" id="PAC:32909784.CDS.1"/>
    </source>
</evidence>
<dbReference type="GO" id="GO:0003690">
    <property type="term" value="F:double-stranded DNA binding"/>
    <property type="evidence" value="ECO:0000318"/>
    <property type="project" value="GO_Central"/>
</dbReference>
<dbReference type="InterPro" id="IPR036390">
    <property type="entry name" value="WH_DNA-bd_sf"/>
</dbReference>
<feature type="region of interest" description="Disordered" evidence="1">
    <location>
        <begin position="71"/>
        <end position="129"/>
    </location>
</feature>
<dbReference type="GO" id="GO:0005634">
    <property type="term" value="C:nucleus"/>
    <property type="evidence" value="ECO:0000318"/>
    <property type="project" value="GO_Central"/>
</dbReference>
<dbReference type="GO" id="GO:0030261">
    <property type="term" value="P:chromosome condensation"/>
    <property type="evidence" value="ECO:0000318"/>
    <property type="project" value="GO_Central"/>
</dbReference>
<feature type="domain" description="H15" evidence="2">
    <location>
        <begin position="1"/>
        <end position="71"/>
    </location>
</feature>
<evidence type="ECO:0000313" key="5">
    <source>
        <dbReference type="Proteomes" id="UP000006727"/>
    </source>
</evidence>
<protein>
    <recommendedName>
        <fullName evidence="2">H15 domain-containing protein</fullName>
    </recommendedName>
</protein>
<dbReference type="GO" id="GO:0006334">
    <property type="term" value="P:nucleosome assembly"/>
    <property type="evidence" value="ECO:0007669"/>
    <property type="project" value="InterPro"/>
</dbReference>
<organism evidence="3">
    <name type="scientific">Physcomitrium patens</name>
    <name type="common">Spreading-leaved earth moss</name>
    <name type="synonym">Physcomitrella patens</name>
    <dbReference type="NCBI Taxonomy" id="3218"/>
    <lineage>
        <taxon>Eukaryota</taxon>
        <taxon>Viridiplantae</taxon>
        <taxon>Streptophyta</taxon>
        <taxon>Embryophyta</taxon>
        <taxon>Bryophyta</taxon>
        <taxon>Bryophytina</taxon>
        <taxon>Bryopsida</taxon>
        <taxon>Funariidae</taxon>
        <taxon>Funariales</taxon>
        <taxon>Funariaceae</taxon>
        <taxon>Physcomitrium</taxon>
    </lineage>
</organism>
<dbReference type="Gramene" id="Pp3c24_11961V3.1">
    <property type="protein sequence ID" value="PAC:32909784.CDS.1"/>
    <property type="gene ID" value="Pp3c24_11961"/>
</dbReference>
<dbReference type="Pfam" id="PF00538">
    <property type="entry name" value="Linker_histone"/>
    <property type="match status" value="1"/>
</dbReference>
<dbReference type="Proteomes" id="UP000006727">
    <property type="component" value="Chromosome 24"/>
</dbReference>
<reference evidence="3 5" key="2">
    <citation type="journal article" date="2018" name="Plant J.">
        <title>The Physcomitrella patens chromosome-scale assembly reveals moss genome structure and evolution.</title>
        <authorList>
            <person name="Lang D."/>
            <person name="Ullrich K.K."/>
            <person name="Murat F."/>
            <person name="Fuchs J."/>
            <person name="Jenkins J."/>
            <person name="Haas F.B."/>
            <person name="Piednoel M."/>
            <person name="Gundlach H."/>
            <person name="Van Bel M."/>
            <person name="Meyberg R."/>
            <person name="Vives C."/>
            <person name="Morata J."/>
            <person name="Symeonidi A."/>
            <person name="Hiss M."/>
            <person name="Muchero W."/>
            <person name="Kamisugi Y."/>
            <person name="Saleh O."/>
            <person name="Blanc G."/>
            <person name="Decker E.L."/>
            <person name="van Gessel N."/>
            <person name="Grimwood J."/>
            <person name="Hayes R.D."/>
            <person name="Graham S.W."/>
            <person name="Gunter L.E."/>
            <person name="McDaniel S.F."/>
            <person name="Hoernstein S.N.W."/>
            <person name="Larsson A."/>
            <person name="Li F.W."/>
            <person name="Perroud P.F."/>
            <person name="Phillips J."/>
            <person name="Ranjan P."/>
            <person name="Rokshar D.S."/>
            <person name="Rothfels C.J."/>
            <person name="Schneider L."/>
            <person name="Shu S."/>
            <person name="Stevenson D.W."/>
            <person name="Thummler F."/>
            <person name="Tillich M."/>
            <person name="Villarreal Aguilar J.C."/>
            <person name="Widiez T."/>
            <person name="Wong G.K."/>
            <person name="Wymore A."/>
            <person name="Zhang Y."/>
            <person name="Zimmer A.D."/>
            <person name="Quatrano R.S."/>
            <person name="Mayer K.F.X."/>
            <person name="Goodstein D."/>
            <person name="Casacuberta J.M."/>
            <person name="Vandepoele K."/>
            <person name="Reski R."/>
            <person name="Cuming A.C."/>
            <person name="Tuskan G.A."/>
            <person name="Maumus F."/>
            <person name="Salse J."/>
            <person name="Schmutz J."/>
            <person name="Rensing S.A."/>
        </authorList>
    </citation>
    <scope>NUCLEOTIDE SEQUENCE [LARGE SCALE GENOMIC DNA]</scope>
    <source>
        <strain evidence="4 5">cv. Gransden 2004</strain>
    </source>
</reference>
<dbReference type="SUPFAM" id="SSF46785">
    <property type="entry name" value="Winged helix' DNA-binding domain"/>
    <property type="match status" value="1"/>
</dbReference>
<dbReference type="EMBL" id="ABEU02000024">
    <property type="protein sequence ID" value="PNR28361.1"/>
    <property type="molecule type" value="Genomic_DNA"/>
</dbReference>
<reference evidence="3 5" key="1">
    <citation type="journal article" date="2008" name="Science">
        <title>The Physcomitrella genome reveals evolutionary insights into the conquest of land by plants.</title>
        <authorList>
            <person name="Rensing S."/>
            <person name="Lang D."/>
            <person name="Zimmer A."/>
            <person name="Terry A."/>
            <person name="Salamov A."/>
            <person name="Shapiro H."/>
            <person name="Nishiyama T."/>
            <person name="Perroud P.-F."/>
            <person name="Lindquist E."/>
            <person name="Kamisugi Y."/>
            <person name="Tanahashi T."/>
            <person name="Sakakibara K."/>
            <person name="Fujita T."/>
            <person name="Oishi K."/>
            <person name="Shin-I T."/>
            <person name="Kuroki Y."/>
            <person name="Toyoda A."/>
            <person name="Suzuki Y."/>
            <person name="Hashimoto A."/>
            <person name="Yamaguchi K."/>
            <person name="Sugano A."/>
            <person name="Kohara Y."/>
            <person name="Fujiyama A."/>
            <person name="Anterola A."/>
            <person name="Aoki S."/>
            <person name="Ashton N."/>
            <person name="Barbazuk W.B."/>
            <person name="Barker E."/>
            <person name="Bennetzen J."/>
            <person name="Bezanilla M."/>
            <person name="Blankenship R."/>
            <person name="Cho S.H."/>
            <person name="Dutcher S."/>
            <person name="Estelle M."/>
            <person name="Fawcett J.A."/>
            <person name="Gundlach H."/>
            <person name="Hanada K."/>
            <person name="Heyl A."/>
            <person name="Hicks K.A."/>
            <person name="Hugh J."/>
            <person name="Lohr M."/>
            <person name="Mayer K."/>
            <person name="Melkozernov A."/>
            <person name="Murata T."/>
            <person name="Nelson D."/>
            <person name="Pils B."/>
            <person name="Prigge M."/>
            <person name="Reiss B."/>
            <person name="Renner T."/>
            <person name="Rombauts S."/>
            <person name="Rushton P."/>
            <person name="Sanderfoot A."/>
            <person name="Schween G."/>
            <person name="Shiu S.-H."/>
            <person name="Stueber K."/>
            <person name="Theodoulou F.L."/>
            <person name="Tu H."/>
            <person name="Van de Peer Y."/>
            <person name="Verrier P.J."/>
            <person name="Waters E."/>
            <person name="Wood A."/>
            <person name="Yang L."/>
            <person name="Cove D."/>
            <person name="Cuming A."/>
            <person name="Hasebe M."/>
            <person name="Lucas S."/>
            <person name="Mishler D.B."/>
            <person name="Reski R."/>
            <person name="Grigoriev I."/>
            <person name="Quatrano R.S."/>
            <person name="Boore J.L."/>
        </authorList>
    </citation>
    <scope>NUCLEOTIDE SEQUENCE [LARGE SCALE GENOMIC DNA]</scope>
    <source>
        <strain evidence="4 5">cv. Gransden 2004</strain>
    </source>
</reference>
<dbReference type="InterPro" id="IPR036388">
    <property type="entry name" value="WH-like_DNA-bd_sf"/>
</dbReference>
<proteinExistence type="predicted"/>
<dbReference type="EnsemblPlants" id="Pp3c24_11961V3.1">
    <property type="protein sequence ID" value="PAC:32909784.CDS.1"/>
    <property type="gene ID" value="Pp3c24_11961"/>
</dbReference>
<dbReference type="GO" id="GO:0031492">
    <property type="term" value="F:nucleosomal DNA binding"/>
    <property type="evidence" value="ECO:0000318"/>
    <property type="project" value="GO_Central"/>
</dbReference>
<dbReference type="InParanoid" id="A0A2K1IGG3"/>
<keyword evidence="5" id="KW-1185">Reference proteome</keyword>
<dbReference type="GO" id="GO:0000786">
    <property type="term" value="C:nucleosome"/>
    <property type="evidence" value="ECO:0007669"/>
    <property type="project" value="InterPro"/>
</dbReference>
<reference evidence="4" key="3">
    <citation type="submission" date="2020-12" db="UniProtKB">
        <authorList>
            <consortium name="EnsemblPlants"/>
        </authorList>
    </citation>
    <scope>IDENTIFICATION</scope>
</reference>
<dbReference type="AlphaFoldDB" id="A0A2K1IGG3"/>
<sequence>MATPRNSLIRDAVLHLKQRNGASFAEIRRHLESNYSNRLDPTNKRMLSMALKGLVQAGSVERRSSVYKLGIQQTRRAPKTTDNPVPLRRRRGLAVRRRKVQKSRRPVGRRQRRGSRRRHRRHSKRRRVQ</sequence>
<evidence type="ECO:0000259" key="2">
    <source>
        <dbReference type="PROSITE" id="PS51504"/>
    </source>
</evidence>
<accession>A0A2K1IGG3</accession>
<evidence type="ECO:0000256" key="1">
    <source>
        <dbReference type="SAM" id="MobiDB-lite"/>
    </source>
</evidence>
<dbReference type="SMART" id="SM00526">
    <property type="entry name" value="H15"/>
    <property type="match status" value="1"/>
</dbReference>